<name>A0A9N8DLD0_9STRA</name>
<evidence type="ECO:0000313" key="2">
    <source>
        <dbReference type="Proteomes" id="UP001153069"/>
    </source>
</evidence>
<protein>
    <submittedName>
        <fullName evidence="1">Uncharacterized protein</fullName>
    </submittedName>
</protein>
<evidence type="ECO:0000313" key="1">
    <source>
        <dbReference type="EMBL" id="CAB9502670.1"/>
    </source>
</evidence>
<proteinExistence type="predicted"/>
<organism evidence="1 2">
    <name type="scientific">Seminavis robusta</name>
    <dbReference type="NCBI Taxonomy" id="568900"/>
    <lineage>
        <taxon>Eukaryota</taxon>
        <taxon>Sar</taxon>
        <taxon>Stramenopiles</taxon>
        <taxon>Ochrophyta</taxon>
        <taxon>Bacillariophyta</taxon>
        <taxon>Bacillariophyceae</taxon>
        <taxon>Bacillariophycidae</taxon>
        <taxon>Naviculales</taxon>
        <taxon>Naviculaceae</taxon>
        <taxon>Seminavis</taxon>
    </lineage>
</organism>
<comment type="caution">
    <text evidence="1">The sequence shown here is derived from an EMBL/GenBank/DDBJ whole genome shotgun (WGS) entry which is preliminary data.</text>
</comment>
<keyword evidence="2" id="KW-1185">Reference proteome</keyword>
<dbReference type="EMBL" id="CAICTM010000142">
    <property type="protein sequence ID" value="CAB9502670.1"/>
    <property type="molecule type" value="Genomic_DNA"/>
</dbReference>
<reference evidence="1" key="1">
    <citation type="submission" date="2020-06" db="EMBL/GenBank/DDBJ databases">
        <authorList>
            <consortium name="Plant Systems Biology data submission"/>
        </authorList>
    </citation>
    <scope>NUCLEOTIDE SEQUENCE</scope>
    <source>
        <strain evidence="1">D6</strain>
    </source>
</reference>
<accession>A0A9N8DLD0</accession>
<gene>
    <name evidence="1" type="ORF">SEMRO_143_G271901.1</name>
</gene>
<dbReference type="Proteomes" id="UP001153069">
    <property type="component" value="Unassembled WGS sequence"/>
</dbReference>
<sequence>MAPGDHDHLRHNLTALLAKLLPYYCPSKRQAWLLNVTTARQRFQRIQHNDNTCKYTIRKHLAPQDERNPNLTAYDEPWTGRLNHSYEGNFEGPFAPSYTSLHVS</sequence>
<dbReference type="AlphaFoldDB" id="A0A9N8DLD0"/>